<dbReference type="EMBL" id="KI925456">
    <property type="protein sequence ID" value="ETW84780.1"/>
    <property type="molecule type" value="Genomic_DNA"/>
</dbReference>
<keyword evidence="2" id="KW-1185">Reference proteome</keyword>
<evidence type="ECO:0000313" key="2">
    <source>
        <dbReference type="Proteomes" id="UP000030671"/>
    </source>
</evidence>
<dbReference type="HOGENOM" id="CLU_1421570_0_0_1"/>
<name>W4KHK4_HETIT</name>
<protein>
    <submittedName>
        <fullName evidence="1">Uncharacterized protein</fullName>
    </submittedName>
</protein>
<dbReference type="Proteomes" id="UP000030671">
    <property type="component" value="Unassembled WGS sequence"/>
</dbReference>
<dbReference type="AlphaFoldDB" id="W4KHK4"/>
<dbReference type="KEGG" id="hir:HETIRDRAFT_171275"/>
<dbReference type="GeneID" id="20668325"/>
<reference evidence="1 2" key="1">
    <citation type="journal article" date="2012" name="New Phytol.">
        <title>Insight into trade-off between wood decay and parasitism from the genome of a fungal forest pathogen.</title>
        <authorList>
            <person name="Olson A."/>
            <person name="Aerts A."/>
            <person name="Asiegbu F."/>
            <person name="Belbahri L."/>
            <person name="Bouzid O."/>
            <person name="Broberg A."/>
            <person name="Canback B."/>
            <person name="Coutinho P.M."/>
            <person name="Cullen D."/>
            <person name="Dalman K."/>
            <person name="Deflorio G."/>
            <person name="van Diepen L.T."/>
            <person name="Dunand C."/>
            <person name="Duplessis S."/>
            <person name="Durling M."/>
            <person name="Gonthier P."/>
            <person name="Grimwood J."/>
            <person name="Fossdal C.G."/>
            <person name="Hansson D."/>
            <person name="Henrissat B."/>
            <person name="Hietala A."/>
            <person name="Himmelstrand K."/>
            <person name="Hoffmeister D."/>
            <person name="Hogberg N."/>
            <person name="James T.Y."/>
            <person name="Karlsson M."/>
            <person name="Kohler A."/>
            <person name="Kues U."/>
            <person name="Lee Y.H."/>
            <person name="Lin Y.C."/>
            <person name="Lind M."/>
            <person name="Lindquist E."/>
            <person name="Lombard V."/>
            <person name="Lucas S."/>
            <person name="Lunden K."/>
            <person name="Morin E."/>
            <person name="Murat C."/>
            <person name="Park J."/>
            <person name="Raffaello T."/>
            <person name="Rouze P."/>
            <person name="Salamov A."/>
            <person name="Schmutz J."/>
            <person name="Solheim H."/>
            <person name="Stahlberg J."/>
            <person name="Velez H."/>
            <person name="de Vries R.P."/>
            <person name="Wiebenga A."/>
            <person name="Woodward S."/>
            <person name="Yakovlev I."/>
            <person name="Garbelotto M."/>
            <person name="Martin F."/>
            <person name="Grigoriev I.V."/>
            <person name="Stenlid J."/>
        </authorList>
    </citation>
    <scope>NUCLEOTIDE SEQUENCE [LARGE SCALE GENOMIC DNA]</scope>
    <source>
        <strain evidence="1 2">TC 32-1</strain>
    </source>
</reference>
<evidence type="ECO:0000313" key="1">
    <source>
        <dbReference type="EMBL" id="ETW84780.1"/>
    </source>
</evidence>
<sequence>MTKFRGGRHFSTYVIADANSGVLGFVDIAVDLHPGTFVQQAMKGPIRPQRSAIWFDTTFPSLGISLPDAERNLDILSDSDKMEKWSSPAKQSLAISWLGYEPWQADLSVCGQSGCYRKPLAHRVALLVRQFMNHAKRQTGACPSLPIGSNGITADDIVLIGLVEVDAVAGTWQPIFRLRSWFAEPQAYNLW</sequence>
<accession>W4KHK4</accession>
<proteinExistence type="predicted"/>
<organism evidence="1 2">
    <name type="scientific">Heterobasidion irregulare (strain TC 32-1)</name>
    <dbReference type="NCBI Taxonomy" id="747525"/>
    <lineage>
        <taxon>Eukaryota</taxon>
        <taxon>Fungi</taxon>
        <taxon>Dikarya</taxon>
        <taxon>Basidiomycota</taxon>
        <taxon>Agaricomycotina</taxon>
        <taxon>Agaricomycetes</taxon>
        <taxon>Russulales</taxon>
        <taxon>Bondarzewiaceae</taxon>
        <taxon>Heterobasidion</taxon>
        <taxon>Heterobasidion annosum species complex</taxon>
    </lineage>
</organism>
<dbReference type="InParanoid" id="W4KHK4"/>
<gene>
    <name evidence="1" type="ORF">HETIRDRAFT_171275</name>
</gene>
<dbReference type="RefSeq" id="XP_009544409.1">
    <property type="nucleotide sequence ID" value="XM_009546114.1"/>
</dbReference>